<sequence length="89" mass="10381">MEDDILEIGSRSVDELYEIIFEIDCFVGYFPKSTTGDLYLKKVAALYLNDYWDILNSLSDCDIKYALNKYKNFQRYNKLIESTLASSLI</sequence>
<evidence type="ECO:0000313" key="2">
    <source>
        <dbReference type="Proteomes" id="UP000000770"/>
    </source>
</evidence>
<protein>
    <submittedName>
        <fullName evidence="1">Uncharacterized protein</fullName>
    </submittedName>
</protein>
<organism evidence="1 2">
    <name type="scientific">Shewanella baltica (strain OS195)</name>
    <dbReference type="NCBI Taxonomy" id="399599"/>
    <lineage>
        <taxon>Bacteria</taxon>
        <taxon>Pseudomonadati</taxon>
        <taxon>Pseudomonadota</taxon>
        <taxon>Gammaproteobacteria</taxon>
        <taxon>Alteromonadales</taxon>
        <taxon>Shewanellaceae</taxon>
        <taxon>Shewanella</taxon>
    </lineage>
</organism>
<reference evidence="1 2" key="1">
    <citation type="submission" date="2007-11" db="EMBL/GenBank/DDBJ databases">
        <title>Complete sequence of chromosome of Shewanella baltica OS195.</title>
        <authorList>
            <consortium name="US DOE Joint Genome Institute"/>
            <person name="Copeland A."/>
            <person name="Lucas S."/>
            <person name="Lapidus A."/>
            <person name="Barry K."/>
            <person name="Glavina del Rio T."/>
            <person name="Dalin E."/>
            <person name="Tice H."/>
            <person name="Pitluck S."/>
            <person name="Chain P."/>
            <person name="Malfatti S."/>
            <person name="Shin M."/>
            <person name="Vergez L."/>
            <person name="Schmutz J."/>
            <person name="Larimer F."/>
            <person name="Land M."/>
            <person name="Hauser L."/>
            <person name="Kyrpides N."/>
            <person name="Kim E."/>
            <person name="Brettar I."/>
            <person name="Rodrigues J."/>
            <person name="Konstantinidis K."/>
            <person name="Klappenbach J."/>
            <person name="Hofle M."/>
            <person name="Tiedje J."/>
            <person name="Richardson P."/>
        </authorList>
    </citation>
    <scope>NUCLEOTIDE SEQUENCE [LARGE SCALE GENOMIC DNA]</scope>
    <source>
        <strain evidence="1 2">OS195</strain>
    </source>
</reference>
<proteinExistence type="predicted"/>
<dbReference type="AlphaFoldDB" id="A9KZL7"/>
<gene>
    <name evidence="1" type="ordered locus">Sbal195_0598</name>
</gene>
<name>A9KZL7_SHEB9</name>
<evidence type="ECO:0000313" key="1">
    <source>
        <dbReference type="EMBL" id="ABX47776.1"/>
    </source>
</evidence>
<accession>A9KZL7</accession>
<dbReference type="EMBL" id="CP000891">
    <property type="protein sequence ID" value="ABX47776.1"/>
    <property type="molecule type" value="Genomic_DNA"/>
</dbReference>
<dbReference type="KEGG" id="sbn:Sbal195_0598"/>
<dbReference type="Proteomes" id="UP000000770">
    <property type="component" value="Chromosome"/>
</dbReference>
<dbReference type="HOGENOM" id="CLU_2525684_0_0_6"/>